<evidence type="ECO:0000313" key="3">
    <source>
        <dbReference type="Proteomes" id="UP000035963"/>
    </source>
</evidence>
<sequence>MHLAVDAADRPLRLIETEGQAHDISCANELVEHLRTKAVIADKGYDADAFVQAVRATDARVAMPPRSNRKLKRRYSRTLYRTRDVVERFFNCIRHFRRVSTRYDRLPDNYLVFATLGCAFEPFVRM</sequence>
<dbReference type="Proteomes" id="UP000035963">
    <property type="component" value="Unassembled WGS sequence"/>
</dbReference>
<comment type="caution">
    <text evidence="2">The sequence shown here is derived from an EMBL/GenBank/DDBJ whole genome shotgun (WGS) entry which is preliminary data.</text>
</comment>
<dbReference type="PATRIC" id="fig|908627.4.peg.7623"/>
<reference evidence="2 3" key="1">
    <citation type="journal article" date="2015" name="Genome Announc.">
        <title>Draft Genome Sequence of Burkholderia sp. Strain PML1(12), an Ectomycorrhizosphere-Inhabiting Bacterium with Effective Mineral-Weathering Ability.</title>
        <authorList>
            <person name="Uroz S."/>
            <person name="Oger P."/>
        </authorList>
    </citation>
    <scope>NUCLEOTIDE SEQUENCE [LARGE SCALE GENOMIC DNA]</scope>
    <source>
        <strain evidence="3">PML1(12)</strain>
    </source>
</reference>
<organism evidence="2 3">
    <name type="scientific">Caballeronia mineralivorans PML1(12)</name>
    <dbReference type="NCBI Taxonomy" id="908627"/>
    <lineage>
        <taxon>Bacteria</taxon>
        <taxon>Pseudomonadati</taxon>
        <taxon>Pseudomonadota</taxon>
        <taxon>Betaproteobacteria</taxon>
        <taxon>Burkholderiales</taxon>
        <taxon>Burkholderiaceae</taxon>
        <taxon>Caballeronia</taxon>
    </lineage>
</organism>
<dbReference type="NCBIfam" id="NF033580">
    <property type="entry name" value="transpos_IS5_3"/>
    <property type="match status" value="1"/>
</dbReference>
<evidence type="ECO:0000313" key="2">
    <source>
        <dbReference type="EMBL" id="KLU21792.1"/>
    </source>
</evidence>
<dbReference type="AlphaFoldDB" id="A0A0J1CM35"/>
<protein>
    <submittedName>
        <fullName evidence="2">Transposase</fullName>
    </submittedName>
</protein>
<dbReference type="GO" id="GO:0003677">
    <property type="term" value="F:DNA binding"/>
    <property type="evidence" value="ECO:0007669"/>
    <property type="project" value="InterPro"/>
</dbReference>
<dbReference type="Pfam" id="PF01609">
    <property type="entry name" value="DDE_Tnp_1"/>
    <property type="match status" value="1"/>
</dbReference>
<feature type="domain" description="Transposase IS4-like" evidence="1">
    <location>
        <begin position="1"/>
        <end position="115"/>
    </location>
</feature>
<proteinExistence type="predicted"/>
<name>A0A0J1CM35_9BURK</name>
<dbReference type="InterPro" id="IPR002559">
    <property type="entry name" value="Transposase_11"/>
</dbReference>
<dbReference type="PANTHER" id="PTHR30007">
    <property type="entry name" value="PHP DOMAIN PROTEIN"/>
    <property type="match status" value="1"/>
</dbReference>
<dbReference type="GO" id="GO:0006313">
    <property type="term" value="P:DNA transposition"/>
    <property type="evidence" value="ECO:0007669"/>
    <property type="project" value="InterPro"/>
</dbReference>
<dbReference type="GO" id="GO:0004803">
    <property type="term" value="F:transposase activity"/>
    <property type="evidence" value="ECO:0007669"/>
    <property type="project" value="InterPro"/>
</dbReference>
<accession>A0A0J1CM35</accession>
<keyword evidence="3" id="KW-1185">Reference proteome</keyword>
<evidence type="ECO:0000259" key="1">
    <source>
        <dbReference type="Pfam" id="PF01609"/>
    </source>
</evidence>
<dbReference type="PANTHER" id="PTHR30007:SF1">
    <property type="entry name" value="BLR1914 PROTEIN"/>
    <property type="match status" value="1"/>
</dbReference>
<dbReference type="EMBL" id="AEJF01000203">
    <property type="protein sequence ID" value="KLU21792.1"/>
    <property type="molecule type" value="Genomic_DNA"/>
</dbReference>
<gene>
    <name evidence="2" type="ORF">EOS_34060</name>
</gene>